<keyword evidence="4" id="KW-1185">Reference proteome</keyword>
<gene>
    <name evidence="3" type="ORF">QVZ43_07985</name>
</gene>
<dbReference type="PANTHER" id="PTHR19328:SF13">
    <property type="entry name" value="HIPL1 PROTEIN"/>
    <property type="match status" value="1"/>
</dbReference>
<dbReference type="Gene3D" id="2.120.10.30">
    <property type="entry name" value="TolB, C-terminal domain"/>
    <property type="match status" value="1"/>
</dbReference>
<dbReference type="InterPro" id="IPR011041">
    <property type="entry name" value="Quinoprot_gluc/sorb_DH_b-prop"/>
</dbReference>
<organism evidence="3 4">
    <name type="scientific">Marinobacter suaedae</name>
    <dbReference type="NCBI Taxonomy" id="3057675"/>
    <lineage>
        <taxon>Bacteria</taxon>
        <taxon>Pseudomonadati</taxon>
        <taxon>Pseudomonadota</taxon>
        <taxon>Gammaproteobacteria</taxon>
        <taxon>Pseudomonadales</taxon>
        <taxon>Marinobacteraceae</taxon>
        <taxon>Marinobacter</taxon>
    </lineage>
</organism>
<dbReference type="EMBL" id="JAUMIS010000001">
    <property type="protein sequence ID" value="MDO3721663.1"/>
    <property type="molecule type" value="Genomic_DNA"/>
</dbReference>
<feature type="chain" id="PRO_5047532173" evidence="1">
    <location>
        <begin position="30"/>
        <end position="429"/>
    </location>
</feature>
<sequence>MMKKSSYIRYVSAVAASSVLLGLPISLQAQPAQINQTVFMDGLDKPWDMAFLSDGTMFVTEKCKGLSVRLPDGTVNNLLGMGGTEGYSMTADDLFCHGQAGMNGVALDPDFDSNRTVFVYSASRMGDDPATNRVLRLTVSDDFSSVSDRTDIVENIPYKQAPTDHPFGDAGAHNGGRIRFNPGDGFLYVTTGDNHNSSLPQFGDNLGSKVLRIDRDGKAAPTNADALPDGFDARTYTYGHRNVQGIAFHPKSHQPIITEHGPWHTDEVNALVPGGNSGWDPRPNMAGRGDCPDNYCGYEPNQNDGMDPNERRKYMPMTDYETYPDAMKPLWTNNNYSQGISSAAFLEGEQWGDWNGRLVVSFLGIGFGDTPVGQRINVINLVPEGPEIVDNTEMPLSAGPARFRGLVMGPDGSLYVATDEGQIHRFTAE</sequence>
<dbReference type="SUPFAM" id="SSF50952">
    <property type="entry name" value="Soluble quinoprotein glucose dehydrogenase"/>
    <property type="match status" value="1"/>
</dbReference>
<dbReference type="Pfam" id="PF07995">
    <property type="entry name" value="GSDH"/>
    <property type="match status" value="1"/>
</dbReference>
<dbReference type="InterPro" id="IPR011042">
    <property type="entry name" value="6-blade_b-propeller_TolB-like"/>
</dbReference>
<dbReference type="PANTHER" id="PTHR19328">
    <property type="entry name" value="HEDGEHOG-INTERACTING PROTEIN"/>
    <property type="match status" value="1"/>
</dbReference>
<evidence type="ECO:0000313" key="3">
    <source>
        <dbReference type="EMBL" id="MDO3721663.1"/>
    </source>
</evidence>
<name>A0ABT8W087_9GAMM</name>
<keyword evidence="1" id="KW-0732">Signal</keyword>
<dbReference type="RefSeq" id="WP_302909506.1">
    <property type="nucleotide sequence ID" value="NZ_JAUMIS010000001.1"/>
</dbReference>
<feature type="domain" description="Glucose/Sorbosone dehydrogenase" evidence="2">
    <location>
        <begin position="43"/>
        <end position="423"/>
    </location>
</feature>
<dbReference type="Proteomes" id="UP001168640">
    <property type="component" value="Unassembled WGS sequence"/>
</dbReference>
<evidence type="ECO:0000313" key="4">
    <source>
        <dbReference type="Proteomes" id="UP001168640"/>
    </source>
</evidence>
<reference evidence="3" key="1">
    <citation type="submission" date="2023-07" db="EMBL/GenBank/DDBJ databases">
        <title>Marinobacter sp. chi1 genome sequencing and assembly.</title>
        <authorList>
            <person name="Park S."/>
        </authorList>
    </citation>
    <scope>NUCLEOTIDE SEQUENCE</scope>
    <source>
        <strain evidence="3">Chi1</strain>
    </source>
</reference>
<comment type="caution">
    <text evidence="3">The sequence shown here is derived from an EMBL/GenBank/DDBJ whole genome shotgun (WGS) entry which is preliminary data.</text>
</comment>
<dbReference type="InterPro" id="IPR012938">
    <property type="entry name" value="Glc/Sorbosone_DH"/>
</dbReference>
<accession>A0ABT8W087</accession>
<proteinExistence type="predicted"/>
<feature type="signal peptide" evidence="1">
    <location>
        <begin position="1"/>
        <end position="29"/>
    </location>
</feature>
<evidence type="ECO:0000256" key="1">
    <source>
        <dbReference type="SAM" id="SignalP"/>
    </source>
</evidence>
<protein>
    <submittedName>
        <fullName evidence="3">PQQ-dependent sugar dehydrogenase</fullName>
    </submittedName>
</protein>
<evidence type="ECO:0000259" key="2">
    <source>
        <dbReference type="Pfam" id="PF07995"/>
    </source>
</evidence>